<reference evidence="2" key="1">
    <citation type="journal article" date="2023" name="Nat. Plants">
        <title>Single-cell RNA sequencing provides a high-resolution roadmap for understanding the multicellular compartmentation of specialized metabolism.</title>
        <authorList>
            <person name="Sun S."/>
            <person name="Shen X."/>
            <person name="Li Y."/>
            <person name="Li Y."/>
            <person name="Wang S."/>
            <person name="Li R."/>
            <person name="Zhang H."/>
            <person name="Shen G."/>
            <person name="Guo B."/>
            <person name="Wei J."/>
            <person name="Xu J."/>
            <person name="St-Pierre B."/>
            <person name="Chen S."/>
            <person name="Sun C."/>
        </authorList>
    </citation>
    <scope>NUCLEOTIDE SEQUENCE [LARGE SCALE GENOMIC DNA]</scope>
</reference>
<gene>
    <name evidence="1" type="ORF">M9H77_13823</name>
</gene>
<organism evidence="1 2">
    <name type="scientific">Catharanthus roseus</name>
    <name type="common">Madagascar periwinkle</name>
    <name type="synonym">Vinca rosea</name>
    <dbReference type="NCBI Taxonomy" id="4058"/>
    <lineage>
        <taxon>Eukaryota</taxon>
        <taxon>Viridiplantae</taxon>
        <taxon>Streptophyta</taxon>
        <taxon>Embryophyta</taxon>
        <taxon>Tracheophyta</taxon>
        <taxon>Spermatophyta</taxon>
        <taxon>Magnoliopsida</taxon>
        <taxon>eudicotyledons</taxon>
        <taxon>Gunneridae</taxon>
        <taxon>Pentapetalae</taxon>
        <taxon>asterids</taxon>
        <taxon>lamiids</taxon>
        <taxon>Gentianales</taxon>
        <taxon>Apocynaceae</taxon>
        <taxon>Rauvolfioideae</taxon>
        <taxon>Vinceae</taxon>
        <taxon>Catharanthinae</taxon>
        <taxon>Catharanthus</taxon>
    </lineage>
</organism>
<evidence type="ECO:0000313" key="2">
    <source>
        <dbReference type="Proteomes" id="UP001060085"/>
    </source>
</evidence>
<dbReference type="Proteomes" id="UP001060085">
    <property type="component" value="Linkage Group LG03"/>
</dbReference>
<proteinExistence type="predicted"/>
<name>A0ACC0BLA7_CATRO</name>
<comment type="caution">
    <text evidence="1">The sequence shown here is derived from an EMBL/GenBank/DDBJ whole genome shotgun (WGS) entry which is preliminary data.</text>
</comment>
<protein>
    <submittedName>
        <fullName evidence="1">Uncharacterized protein</fullName>
    </submittedName>
</protein>
<evidence type="ECO:0000313" key="1">
    <source>
        <dbReference type="EMBL" id="KAI5673459.1"/>
    </source>
</evidence>
<keyword evidence="2" id="KW-1185">Reference proteome</keyword>
<sequence length="156" mass="17472">MVELIEKLIMAKKRITQEILEQYNPKYGKVYVRGHVIDFSPSNIAHYLSYPHFSDIEGASLEEEADFDEVTKCGATFSNSIHTKTYWSKQVYQAAMASPSPLALIVESSEVTTSLDLLNQELSTLLGIEVVLWSNGVEDLKGFMIEQLVPRGALKS</sequence>
<dbReference type="EMBL" id="CM044703">
    <property type="protein sequence ID" value="KAI5673459.1"/>
    <property type="molecule type" value="Genomic_DNA"/>
</dbReference>
<accession>A0ACC0BLA7</accession>